<protein>
    <submittedName>
        <fullName evidence="1">Uncharacterized protein</fullName>
    </submittedName>
</protein>
<evidence type="ECO:0000313" key="2">
    <source>
        <dbReference type="Proteomes" id="UP001526143"/>
    </source>
</evidence>
<proteinExistence type="predicted"/>
<gene>
    <name evidence="1" type="ORF">OGM63_13550</name>
</gene>
<dbReference type="EMBL" id="JAOWRF010000197">
    <property type="protein sequence ID" value="MCV3214525.1"/>
    <property type="molecule type" value="Genomic_DNA"/>
</dbReference>
<name>A0ABT3AZV9_9CYAN</name>
<accession>A0ABT3AZV9</accession>
<comment type="caution">
    <text evidence="1">The sequence shown here is derived from an EMBL/GenBank/DDBJ whole genome shotgun (WGS) entry which is preliminary data.</text>
</comment>
<keyword evidence="2" id="KW-1185">Reference proteome</keyword>
<organism evidence="1 2">
    <name type="scientific">Plectonema radiosum NIES-515</name>
    <dbReference type="NCBI Taxonomy" id="2986073"/>
    <lineage>
        <taxon>Bacteria</taxon>
        <taxon>Bacillati</taxon>
        <taxon>Cyanobacteriota</taxon>
        <taxon>Cyanophyceae</taxon>
        <taxon>Oscillatoriophycideae</taxon>
        <taxon>Oscillatoriales</taxon>
        <taxon>Microcoleaceae</taxon>
        <taxon>Plectonema</taxon>
    </lineage>
</organism>
<evidence type="ECO:0000313" key="1">
    <source>
        <dbReference type="EMBL" id="MCV3214525.1"/>
    </source>
</evidence>
<dbReference type="Proteomes" id="UP001526143">
    <property type="component" value="Unassembled WGS sequence"/>
</dbReference>
<dbReference type="RefSeq" id="WP_263746107.1">
    <property type="nucleotide sequence ID" value="NZ_JAOWRF010000197.1"/>
</dbReference>
<reference evidence="1 2" key="1">
    <citation type="submission" date="2022-10" db="EMBL/GenBank/DDBJ databases">
        <title>Identification of biosynthetic pathway for the production of the potent trypsin inhibitor radiosumin.</title>
        <authorList>
            <person name="Fewer D.P."/>
            <person name="Delbaje E."/>
            <person name="Ouyang X."/>
            <person name="Agostino P.D."/>
            <person name="Wahlsten M."/>
            <person name="Jokela J."/>
            <person name="Permi P."/>
            <person name="Haapaniemi E."/>
            <person name="Koistinen H."/>
        </authorList>
    </citation>
    <scope>NUCLEOTIDE SEQUENCE [LARGE SCALE GENOMIC DNA]</scope>
    <source>
        <strain evidence="1 2">NIES-515</strain>
    </source>
</reference>
<sequence length="183" mass="20324">MTTISSKTMQPEQEFKRAFEPLTSRKDGKAQLTYAGYQHSINKNGGAFLKIVFSVLDVTGKNPANITVLSSYRYSDKNVLGRLLTLMGYSHQSKIVIADADDEFGHIVEENLETIYDFLDEQKGLVFKAFCTVSESDTFYRIDVSSIEACLDKNGKHKRAYEASEGIGNESLSIDIDAQGGDN</sequence>